<dbReference type="AlphaFoldDB" id="A0A1P8KCD4"/>
<protein>
    <recommendedName>
        <fullName evidence="5">RcnB family protein</fullName>
    </recommendedName>
</protein>
<organism evidence="3 4">
    <name type="scientific">Rhodoferax saidenbachensis</name>
    <dbReference type="NCBI Taxonomy" id="1484693"/>
    <lineage>
        <taxon>Bacteria</taxon>
        <taxon>Pseudomonadati</taxon>
        <taxon>Pseudomonadota</taxon>
        <taxon>Betaproteobacteria</taxon>
        <taxon>Burkholderiales</taxon>
        <taxon>Comamonadaceae</taxon>
        <taxon>Rhodoferax</taxon>
    </lineage>
</organism>
<dbReference type="Proteomes" id="UP000186110">
    <property type="component" value="Chromosome"/>
</dbReference>
<feature type="transmembrane region" description="Helical" evidence="2">
    <location>
        <begin position="22"/>
        <end position="42"/>
    </location>
</feature>
<reference evidence="3 4" key="1">
    <citation type="submission" date="2017-01" db="EMBL/GenBank/DDBJ databases">
        <authorList>
            <person name="Mah S.A."/>
            <person name="Swanson W.J."/>
            <person name="Moy G.W."/>
            <person name="Vacquier V.D."/>
        </authorList>
    </citation>
    <scope>NUCLEOTIDE SEQUENCE [LARGE SCALE GENOMIC DNA]</scope>
    <source>
        <strain evidence="3 4">DSM 22694</strain>
    </source>
</reference>
<name>A0A1P8KCD4_9BURK</name>
<evidence type="ECO:0008006" key="5">
    <source>
        <dbReference type="Google" id="ProtNLM"/>
    </source>
</evidence>
<dbReference type="EMBL" id="CP019239">
    <property type="protein sequence ID" value="APW43625.1"/>
    <property type="molecule type" value="Genomic_DNA"/>
</dbReference>
<dbReference type="Gene3D" id="3.10.450.160">
    <property type="entry name" value="inner membrane protein cigr"/>
    <property type="match status" value="1"/>
</dbReference>
<feature type="transmembrane region" description="Helical" evidence="2">
    <location>
        <begin position="171"/>
        <end position="189"/>
    </location>
</feature>
<evidence type="ECO:0000256" key="1">
    <source>
        <dbReference type="SAM" id="MobiDB-lite"/>
    </source>
</evidence>
<evidence type="ECO:0000313" key="4">
    <source>
        <dbReference type="Proteomes" id="UP000186110"/>
    </source>
</evidence>
<keyword evidence="2" id="KW-1133">Transmembrane helix</keyword>
<gene>
    <name evidence="3" type="ORF">RS694_14510</name>
</gene>
<accession>A0A1P8KCD4</accession>
<keyword evidence="2" id="KW-0812">Transmembrane</keyword>
<dbReference type="Pfam" id="PF11776">
    <property type="entry name" value="RcnB"/>
    <property type="match status" value="1"/>
</dbReference>
<keyword evidence="2" id="KW-0472">Membrane</keyword>
<dbReference type="KEGG" id="rsb:RS694_14510"/>
<dbReference type="InterPro" id="IPR024572">
    <property type="entry name" value="RcnB"/>
</dbReference>
<feature type="compositionally biased region" description="Basic and acidic residues" evidence="1">
    <location>
        <begin position="64"/>
        <end position="123"/>
    </location>
</feature>
<evidence type="ECO:0000313" key="3">
    <source>
        <dbReference type="EMBL" id="APW43625.1"/>
    </source>
</evidence>
<sequence length="191" mass="21714">MADTAAPHYQGLFNHWSLSMKSSAIVCAIAAASMGFSTLSLAKDDDRRGPGNAPPWVQQQGNGHGDKDRGGRNDQQGRNDDRRDGRGDDRHDGRPDGRGDDRHDPRYAQPRFDQRYERSNDRRDYYNARGPAFYRGGYIPREYRRHEYVVVDYRVHHLAPPPPRHEWVQVGADYVLIAIATGLIAHIVLSH</sequence>
<feature type="region of interest" description="Disordered" evidence="1">
    <location>
        <begin position="45"/>
        <end position="123"/>
    </location>
</feature>
<proteinExistence type="predicted"/>
<dbReference type="STRING" id="1484693.RS694_14510"/>
<dbReference type="eggNOG" id="COG5455">
    <property type="taxonomic scope" value="Bacteria"/>
</dbReference>
<evidence type="ECO:0000256" key="2">
    <source>
        <dbReference type="SAM" id="Phobius"/>
    </source>
</evidence>
<keyword evidence="4" id="KW-1185">Reference proteome</keyword>